<dbReference type="Proteomes" id="UP000298424">
    <property type="component" value="Unassembled WGS sequence"/>
</dbReference>
<dbReference type="RefSeq" id="WP_134572514.1">
    <property type="nucleotide sequence ID" value="NZ_SOGT01000012.1"/>
</dbReference>
<protein>
    <submittedName>
        <fullName evidence="3">Acetyltransferase</fullName>
    </submittedName>
</protein>
<dbReference type="OrthoDB" id="9803036at2"/>
<evidence type="ECO:0000313" key="3">
    <source>
        <dbReference type="EMBL" id="TFD25109.1"/>
    </source>
</evidence>
<dbReference type="Gene3D" id="2.160.10.10">
    <property type="entry name" value="Hexapeptide repeat proteins"/>
    <property type="match status" value="2"/>
</dbReference>
<feature type="compositionally biased region" description="Basic and acidic residues" evidence="1">
    <location>
        <begin position="119"/>
        <end position="137"/>
    </location>
</feature>
<feature type="signal peptide" evidence="2">
    <location>
        <begin position="1"/>
        <end position="26"/>
    </location>
</feature>
<dbReference type="EMBL" id="SOGT01000012">
    <property type="protein sequence ID" value="TFD25109.1"/>
    <property type="molecule type" value="Genomic_DNA"/>
</dbReference>
<evidence type="ECO:0000256" key="2">
    <source>
        <dbReference type="SAM" id="SignalP"/>
    </source>
</evidence>
<organism evidence="3 4">
    <name type="scientific">Cryobacterium lyxosi</name>
    <dbReference type="NCBI Taxonomy" id="1259228"/>
    <lineage>
        <taxon>Bacteria</taxon>
        <taxon>Bacillati</taxon>
        <taxon>Actinomycetota</taxon>
        <taxon>Actinomycetes</taxon>
        <taxon>Micrococcales</taxon>
        <taxon>Microbacteriaceae</taxon>
        <taxon>Cryobacterium</taxon>
    </lineage>
</organism>
<evidence type="ECO:0000313" key="4">
    <source>
        <dbReference type="Proteomes" id="UP000298424"/>
    </source>
</evidence>
<evidence type="ECO:0000256" key="1">
    <source>
        <dbReference type="SAM" id="MobiDB-lite"/>
    </source>
</evidence>
<feature type="chain" id="PRO_5020356539" evidence="2">
    <location>
        <begin position="27"/>
        <end position="442"/>
    </location>
</feature>
<comment type="caution">
    <text evidence="3">The sequence shown here is derived from an EMBL/GenBank/DDBJ whole genome shotgun (WGS) entry which is preliminary data.</text>
</comment>
<sequence>MRRTLVASGAASALLLTGLVSLSATAAEPEGCHPTKENRPVCQAGSPAETATFLDATAKVKEPEHISLAEHVYVGPFAELVADDDAPISIGDESNVQDNVLILGARDGDSDSDSDSDDDGGRETVRGEGHAEPGVEIGDRVILAHGVSVIGPAQIGVEGNDIPADPAGDQEVFLSFSSQVDGAVLERNTGVGALGRVGPGVRLRSGFIVLPGKNVTTQTEADDPALGKVRLINEADVAFNEAVIEVNTAFAREYTRLYRDNPSNVRGVNFDPGHTEFNHDRDLPSFAGQEKRVPGFRNRLIGDLNLIDTFSRFSSVSGARISLRADEGEPFGVGSVDRMGDDVIFHALEEADLVAGDRVQYGDKVVVHGGGRVVVAGEPEEPTVVGDDVVLEDESIVFRSTIGNGSVIGQRSVVVGSDLAPGTEVPPRTVIINGVKFGDVEW</sequence>
<dbReference type="PANTHER" id="PTHR43360:SF1">
    <property type="entry name" value="CARBOXYSOME ASSEMBLY PROTEIN CCMM"/>
    <property type="match status" value="1"/>
</dbReference>
<feature type="region of interest" description="Disordered" evidence="1">
    <location>
        <begin position="104"/>
        <end position="137"/>
    </location>
</feature>
<dbReference type="PANTHER" id="PTHR43360">
    <property type="entry name" value="CARBON DIOXIDE CONCENTRATING MECHANISM PROTEIN CCMM"/>
    <property type="match status" value="1"/>
</dbReference>
<proteinExistence type="predicted"/>
<keyword evidence="3" id="KW-0808">Transferase</keyword>
<dbReference type="GO" id="GO:0016740">
    <property type="term" value="F:transferase activity"/>
    <property type="evidence" value="ECO:0007669"/>
    <property type="project" value="UniProtKB-KW"/>
</dbReference>
<keyword evidence="4" id="KW-1185">Reference proteome</keyword>
<accession>A0A4R8ZFQ7</accession>
<keyword evidence="2" id="KW-0732">Signal</keyword>
<dbReference type="SUPFAM" id="SSF51161">
    <property type="entry name" value="Trimeric LpxA-like enzymes"/>
    <property type="match status" value="2"/>
</dbReference>
<dbReference type="InterPro" id="IPR052265">
    <property type="entry name" value="Gamma-CA"/>
</dbReference>
<dbReference type="InterPro" id="IPR011004">
    <property type="entry name" value="Trimer_LpxA-like_sf"/>
</dbReference>
<gene>
    <name evidence="3" type="ORF">E3T27_10030</name>
</gene>
<reference evidence="3 4" key="1">
    <citation type="submission" date="2019-03" db="EMBL/GenBank/DDBJ databases">
        <title>Genomics of glacier-inhabiting Cryobacterium strains.</title>
        <authorList>
            <person name="Liu Q."/>
            <person name="Xin Y.-H."/>
        </authorList>
    </citation>
    <scope>NUCLEOTIDE SEQUENCE [LARGE SCALE GENOMIC DNA]</scope>
    <source>
        <strain evidence="3 4">TMT1-1</strain>
    </source>
</reference>
<name>A0A4R8ZFQ7_9MICO</name>
<dbReference type="AlphaFoldDB" id="A0A4R8ZFQ7"/>